<proteinExistence type="predicted"/>
<name>A0ABR6W0K9_9BACT</name>
<dbReference type="Pfam" id="PF02620">
    <property type="entry name" value="YceD"/>
    <property type="match status" value="1"/>
</dbReference>
<evidence type="ECO:0000256" key="1">
    <source>
        <dbReference type="SAM" id="MobiDB-lite"/>
    </source>
</evidence>
<dbReference type="Proteomes" id="UP000700732">
    <property type="component" value="Unassembled WGS sequence"/>
</dbReference>
<organism evidence="2 3">
    <name type="scientific">Spirosoma utsteinense</name>
    <dbReference type="NCBI Taxonomy" id="2585773"/>
    <lineage>
        <taxon>Bacteria</taxon>
        <taxon>Pseudomonadati</taxon>
        <taxon>Bacteroidota</taxon>
        <taxon>Cytophagia</taxon>
        <taxon>Cytophagales</taxon>
        <taxon>Cytophagaceae</taxon>
        <taxon>Spirosoma</taxon>
    </lineage>
</organism>
<keyword evidence="3" id="KW-1185">Reference proteome</keyword>
<gene>
    <name evidence="2" type="ORF">FH603_569</name>
</gene>
<dbReference type="InterPro" id="IPR003772">
    <property type="entry name" value="YceD"/>
</dbReference>
<evidence type="ECO:0000313" key="2">
    <source>
        <dbReference type="EMBL" id="MBC3790085.1"/>
    </source>
</evidence>
<feature type="compositionally biased region" description="Basic and acidic residues" evidence="1">
    <location>
        <begin position="183"/>
        <end position="202"/>
    </location>
</feature>
<feature type="region of interest" description="Disordered" evidence="1">
    <location>
        <begin position="173"/>
        <end position="202"/>
    </location>
</feature>
<dbReference type="EMBL" id="VFIA01000003">
    <property type="protein sequence ID" value="MBC3790085.1"/>
    <property type="molecule type" value="Genomic_DNA"/>
</dbReference>
<evidence type="ECO:0000313" key="3">
    <source>
        <dbReference type="Proteomes" id="UP000700732"/>
    </source>
</evidence>
<comment type="caution">
    <text evidence="2">The sequence shown here is derived from an EMBL/GenBank/DDBJ whole genome shotgun (WGS) entry which is preliminary data.</text>
</comment>
<sequence length="202" mass="23683">MTNVLYLCGLIFEEEIYVNALRAYDINIVGLENKRYEYDFMSDNTFFAALEQELIRTGNVQTHVVLDKSETMIRLDFHIVGSVEQICDRSLDEYDEPVDTRQMMLLKFGDHNEELSDEIELIERNTATVNVARYIFEFISLSLPMKRLHPRFRDEEEQEDDIDESNVKLIYTSGPVIDEESENKDQPATDPRWDALRKLSDN</sequence>
<accession>A0ABR6W0K9</accession>
<protein>
    <submittedName>
        <fullName evidence="2">Metal-binding protein YceD (DUF177 family)</fullName>
    </submittedName>
</protein>
<reference evidence="2 3" key="1">
    <citation type="submission" date="2019-06" db="EMBL/GenBank/DDBJ databases">
        <title>Spirosoma utsteinense sp. nov. isolated from Antarctic ice-free soils.</title>
        <authorList>
            <person name="Tahon G."/>
        </authorList>
    </citation>
    <scope>NUCLEOTIDE SEQUENCE [LARGE SCALE GENOMIC DNA]</scope>
    <source>
        <strain evidence="2 3">LMG 31447</strain>
    </source>
</reference>